<dbReference type="RefSeq" id="WP_060530881.1">
    <property type="nucleotide sequence ID" value="NZ_CP013023.1"/>
</dbReference>
<dbReference type="GO" id="GO:0005829">
    <property type="term" value="C:cytosol"/>
    <property type="evidence" value="ECO:0007669"/>
    <property type="project" value="TreeGrafter"/>
</dbReference>
<dbReference type="InterPro" id="IPR036452">
    <property type="entry name" value="Ribo_hydro-like"/>
</dbReference>
<evidence type="ECO:0000259" key="3">
    <source>
        <dbReference type="Pfam" id="PF01156"/>
    </source>
</evidence>
<evidence type="ECO:0000313" key="5">
    <source>
        <dbReference type="Proteomes" id="UP000078148"/>
    </source>
</evidence>
<evidence type="ECO:0000256" key="2">
    <source>
        <dbReference type="ARBA" id="ARBA00023295"/>
    </source>
</evidence>
<dbReference type="GO" id="GO:0008477">
    <property type="term" value="F:purine nucleosidase activity"/>
    <property type="evidence" value="ECO:0007669"/>
    <property type="project" value="TreeGrafter"/>
</dbReference>
<dbReference type="KEGG" id="pbv:AR543_00590"/>
<organism evidence="4 5">
    <name type="scientific">Paenibacillus bovis</name>
    <dbReference type="NCBI Taxonomy" id="1616788"/>
    <lineage>
        <taxon>Bacteria</taxon>
        <taxon>Bacillati</taxon>
        <taxon>Bacillota</taxon>
        <taxon>Bacilli</taxon>
        <taxon>Bacillales</taxon>
        <taxon>Paenibacillaceae</taxon>
        <taxon>Paenibacillus</taxon>
    </lineage>
</organism>
<evidence type="ECO:0000313" key="4">
    <source>
        <dbReference type="EMBL" id="ANF94674.1"/>
    </source>
</evidence>
<sequence length="316" mass="34899">MNTIKRKVILDVDTGIDDALGIMLAVGSGDCDILGITTVNGNVSLQQATRNTLKITQLIENEYIPVFAGADRPLVRQPRFEHSVHGNDGIGGALKDMPVYRQAEEMAAHQFIIQQVMSQPGEITLIMTAPLTNLALALQEQPDLPNHVDRVFIMGGAVNEYGNITPTAEYNMYVDPEAAKIVFKAGFSNIVLVPLDVTRRVLLDRNHLAALARTARPDITVYVHQSTSDYMKRYEQRNGVQACAMHDPLAVAAALRPELLHTTSYYVDVEVSSELCDGQTVCDFQNRLGQTPNIQVGMTVDHIGFFNYFLEALSRL</sequence>
<dbReference type="GO" id="GO:0006152">
    <property type="term" value="P:purine nucleoside catabolic process"/>
    <property type="evidence" value="ECO:0007669"/>
    <property type="project" value="TreeGrafter"/>
</dbReference>
<reference evidence="5" key="1">
    <citation type="submission" date="2015-10" db="EMBL/GenBank/DDBJ databases">
        <title>Genome of Paenibacillus bovis sp. nov.</title>
        <authorList>
            <person name="Wu Z."/>
            <person name="Gao C."/>
            <person name="Liu Z."/>
            <person name="Zheng H."/>
        </authorList>
    </citation>
    <scope>NUCLEOTIDE SEQUENCE [LARGE SCALE GENOMIC DNA]</scope>
    <source>
        <strain evidence="5">BD3526</strain>
    </source>
</reference>
<dbReference type="Pfam" id="PF01156">
    <property type="entry name" value="IU_nuc_hydro"/>
    <property type="match status" value="1"/>
</dbReference>
<dbReference type="Proteomes" id="UP000078148">
    <property type="component" value="Chromosome"/>
</dbReference>
<feature type="domain" description="Inosine/uridine-preferring nucleoside hydrolase" evidence="3">
    <location>
        <begin position="8"/>
        <end position="306"/>
    </location>
</feature>
<accession>A0A172ZAL7</accession>
<dbReference type="SUPFAM" id="SSF53590">
    <property type="entry name" value="Nucleoside hydrolase"/>
    <property type="match status" value="1"/>
</dbReference>
<dbReference type="EMBL" id="CP013023">
    <property type="protein sequence ID" value="ANF94674.1"/>
    <property type="molecule type" value="Genomic_DNA"/>
</dbReference>
<dbReference type="AlphaFoldDB" id="A0A172ZAL7"/>
<dbReference type="OrthoDB" id="9797882at2"/>
<protein>
    <submittedName>
        <fullName evidence="4">Nucleoside hydrolase</fullName>
    </submittedName>
</protein>
<gene>
    <name evidence="4" type="ORF">AR543_00590</name>
</gene>
<evidence type="ECO:0000256" key="1">
    <source>
        <dbReference type="ARBA" id="ARBA00022801"/>
    </source>
</evidence>
<proteinExistence type="predicted"/>
<dbReference type="STRING" id="1616788.AR543_00590"/>
<dbReference type="PANTHER" id="PTHR12304">
    <property type="entry name" value="INOSINE-URIDINE PREFERRING NUCLEOSIDE HYDROLASE"/>
    <property type="match status" value="1"/>
</dbReference>
<keyword evidence="2" id="KW-0326">Glycosidase</keyword>
<dbReference type="CDD" id="cd02651">
    <property type="entry name" value="nuc_hydro_IU_UC_XIUA"/>
    <property type="match status" value="1"/>
</dbReference>
<keyword evidence="5" id="KW-1185">Reference proteome</keyword>
<keyword evidence="1 4" id="KW-0378">Hydrolase</keyword>
<dbReference type="InterPro" id="IPR023186">
    <property type="entry name" value="IUNH"/>
</dbReference>
<dbReference type="InterPro" id="IPR001910">
    <property type="entry name" value="Inosine/uridine_hydrolase_dom"/>
</dbReference>
<reference evidence="4 5" key="2">
    <citation type="journal article" date="2016" name="Int. J. Syst. Evol. Microbiol.">
        <title>Paenibacillus bovis sp. nov., isolated from raw yak (Bos grunniens) milk.</title>
        <authorList>
            <person name="Gao C."/>
            <person name="Han J."/>
            <person name="Liu Z."/>
            <person name="Xu X."/>
            <person name="Hang F."/>
            <person name="Wu Z."/>
        </authorList>
    </citation>
    <scope>NUCLEOTIDE SEQUENCE [LARGE SCALE GENOMIC DNA]</scope>
    <source>
        <strain evidence="4 5">BD3526</strain>
    </source>
</reference>
<dbReference type="Gene3D" id="3.90.245.10">
    <property type="entry name" value="Ribonucleoside hydrolase-like"/>
    <property type="match status" value="1"/>
</dbReference>
<dbReference type="PANTHER" id="PTHR12304:SF4">
    <property type="entry name" value="URIDINE NUCLEOSIDASE"/>
    <property type="match status" value="1"/>
</dbReference>
<name>A0A172ZAL7_9BACL</name>